<evidence type="ECO:0000313" key="4">
    <source>
        <dbReference type="EMBL" id="ADB19162.1"/>
    </source>
</evidence>
<proteinExistence type="predicted"/>
<reference evidence="4 5" key="1">
    <citation type="journal article" date="2009" name="Stand. Genomic Sci.">
        <title>Complete genome sequence of Pirellula staleyi type strain (ATCC 27377).</title>
        <authorList>
            <person name="Clum A."/>
            <person name="Tindall B.J."/>
            <person name="Sikorski J."/>
            <person name="Ivanova N."/>
            <person name="Mavrommatis K."/>
            <person name="Lucas S."/>
            <person name="Glavina del Rio T."/>
            <person name="Nolan M."/>
            <person name="Chen F."/>
            <person name="Tice H."/>
            <person name="Pitluck S."/>
            <person name="Cheng J.F."/>
            <person name="Chertkov O."/>
            <person name="Brettin T."/>
            <person name="Han C."/>
            <person name="Detter J.C."/>
            <person name="Kuske C."/>
            <person name="Bruce D."/>
            <person name="Goodwin L."/>
            <person name="Ovchinikova G."/>
            <person name="Pati A."/>
            <person name="Mikhailova N."/>
            <person name="Chen A."/>
            <person name="Palaniappan K."/>
            <person name="Land M."/>
            <person name="Hauser L."/>
            <person name="Chang Y.J."/>
            <person name="Jeffries C.D."/>
            <person name="Chain P."/>
            <person name="Rohde M."/>
            <person name="Goker M."/>
            <person name="Bristow J."/>
            <person name="Eisen J.A."/>
            <person name="Markowitz V."/>
            <person name="Hugenholtz P."/>
            <person name="Kyrpides N.C."/>
            <person name="Klenk H.P."/>
            <person name="Lapidus A."/>
        </authorList>
    </citation>
    <scope>NUCLEOTIDE SEQUENCE [LARGE SCALE GENOMIC DNA]</scope>
    <source>
        <strain evidence="5">ATCC 27377 / DSM 6068 / ICPB 4128</strain>
    </source>
</reference>
<organism evidence="4 5">
    <name type="scientific">Pirellula staleyi (strain ATCC 27377 / DSM 6068 / ICPB 4128)</name>
    <name type="common">Pirella staleyi</name>
    <dbReference type="NCBI Taxonomy" id="530564"/>
    <lineage>
        <taxon>Bacteria</taxon>
        <taxon>Pseudomonadati</taxon>
        <taxon>Planctomycetota</taxon>
        <taxon>Planctomycetia</taxon>
        <taxon>Pirellulales</taxon>
        <taxon>Pirellulaceae</taxon>
        <taxon>Pirellula</taxon>
    </lineage>
</organism>
<dbReference type="GO" id="GO:0046872">
    <property type="term" value="F:metal ion binding"/>
    <property type="evidence" value="ECO:0007669"/>
    <property type="project" value="UniProtKB-KW"/>
</dbReference>
<keyword evidence="2 4" id="KW-0560">Oxidoreductase</keyword>
<gene>
    <name evidence="4" type="ordered locus">Psta_4520</name>
</gene>
<dbReference type="HOGENOM" id="CLU_040168_1_0_0"/>
<dbReference type="Gene3D" id="3.40.718.10">
    <property type="entry name" value="Isopropylmalate Dehydrogenase"/>
    <property type="match status" value="1"/>
</dbReference>
<dbReference type="GO" id="GO:0051287">
    <property type="term" value="F:NAD binding"/>
    <property type="evidence" value="ECO:0007669"/>
    <property type="project" value="InterPro"/>
</dbReference>
<dbReference type="EMBL" id="CP001848">
    <property type="protein sequence ID" value="ADB19162.1"/>
    <property type="molecule type" value="Genomic_DNA"/>
</dbReference>
<dbReference type="NCBIfam" id="TIGR00557">
    <property type="entry name" value="pdxA"/>
    <property type="match status" value="1"/>
</dbReference>
<evidence type="ECO:0000256" key="3">
    <source>
        <dbReference type="ARBA" id="ARBA00023027"/>
    </source>
</evidence>
<accession>D2R6V9</accession>
<dbReference type="STRING" id="530564.Psta_4520"/>
<keyword evidence="3" id="KW-0520">NAD</keyword>
<sequence length="344" mass="36513">MKASGKGCEMVMPSKRVAITMGDAAGVGPEICLRLLADPQIVRECIPIVIGDAEVLTRVSAATGISWQADVISLGEWNRAPSAIVRPTVVHLPSLDAASVVPGSISAMTGRASYEYISAAIDAVIAQDVCAVTTGPISKEALHAAGLKFPGHTEIFASRTSSQRSCMMQYSEIITCTFVTVHVGYYEVPELLTTERIGDVIDLTADALLKIRGRAPKMVVCGLNPHAGEHGLFGNREEERVIIPAIAAARARGHQIDGPLPPDTCFTPAKRAITDAFICMYHDQGHIPVKALAFEQAVNTTLGLPVIRTSVDHGTACDIAWQGKADPSSLFAAVRLAVRLADNP</sequence>
<dbReference type="InterPro" id="IPR005255">
    <property type="entry name" value="PdxA_fam"/>
</dbReference>
<evidence type="ECO:0000256" key="1">
    <source>
        <dbReference type="ARBA" id="ARBA00022723"/>
    </source>
</evidence>
<dbReference type="GO" id="GO:0050570">
    <property type="term" value="F:4-hydroxythreonine-4-phosphate dehydrogenase activity"/>
    <property type="evidence" value="ECO:0007669"/>
    <property type="project" value="UniProtKB-EC"/>
</dbReference>
<dbReference type="AlphaFoldDB" id="D2R6V9"/>
<dbReference type="KEGG" id="psl:Psta_4520"/>
<name>D2R6V9_PIRSD</name>
<keyword evidence="1" id="KW-0479">Metal-binding</keyword>
<dbReference type="SUPFAM" id="SSF53659">
    <property type="entry name" value="Isocitrate/Isopropylmalate dehydrogenase-like"/>
    <property type="match status" value="1"/>
</dbReference>
<keyword evidence="5" id="KW-1185">Reference proteome</keyword>
<dbReference type="Proteomes" id="UP000001887">
    <property type="component" value="Chromosome"/>
</dbReference>
<dbReference type="eggNOG" id="COG1995">
    <property type="taxonomic scope" value="Bacteria"/>
</dbReference>
<dbReference type="Pfam" id="PF04166">
    <property type="entry name" value="PdxA"/>
    <property type="match status" value="1"/>
</dbReference>
<protein>
    <submittedName>
        <fullName evidence="4">4-hydroxythreonine-4-phosphate dehydrogenase</fullName>
        <ecNumber evidence="4">1.1.1.262</ecNumber>
    </submittedName>
</protein>
<evidence type="ECO:0000256" key="2">
    <source>
        <dbReference type="ARBA" id="ARBA00023002"/>
    </source>
</evidence>
<dbReference type="PANTHER" id="PTHR30004">
    <property type="entry name" value="4-HYDROXYTHREONINE-4-PHOSPHATE DEHYDROGENASE"/>
    <property type="match status" value="1"/>
</dbReference>
<dbReference type="PANTHER" id="PTHR30004:SF6">
    <property type="entry name" value="D-THREONATE 4-PHOSPHATE DEHYDROGENASE"/>
    <property type="match status" value="1"/>
</dbReference>
<dbReference type="EC" id="1.1.1.262" evidence="4"/>
<evidence type="ECO:0000313" key="5">
    <source>
        <dbReference type="Proteomes" id="UP000001887"/>
    </source>
</evidence>